<comment type="caution">
    <text evidence="1">The sequence shown here is derived from an EMBL/GenBank/DDBJ whole genome shotgun (WGS) entry which is preliminary data.</text>
</comment>
<accession>A0A0G1KNU6</accession>
<protein>
    <submittedName>
        <fullName evidence="1">Uncharacterized protein</fullName>
    </submittedName>
</protein>
<reference evidence="1 2" key="1">
    <citation type="journal article" date="2015" name="Nature">
        <title>rRNA introns, odd ribosomes, and small enigmatic genomes across a large radiation of phyla.</title>
        <authorList>
            <person name="Brown C.T."/>
            <person name="Hug L.A."/>
            <person name="Thomas B.C."/>
            <person name="Sharon I."/>
            <person name="Castelle C.J."/>
            <person name="Singh A."/>
            <person name="Wilkins M.J."/>
            <person name="Williams K.H."/>
            <person name="Banfield J.F."/>
        </authorList>
    </citation>
    <scope>NUCLEOTIDE SEQUENCE [LARGE SCALE GENOMIC DNA]</scope>
</reference>
<proteinExistence type="predicted"/>
<gene>
    <name evidence="1" type="ORF">UW41_C0004G0030</name>
</gene>
<evidence type="ECO:0000313" key="2">
    <source>
        <dbReference type="Proteomes" id="UP000034172"/>
    </source>
</evidence>
<organism evidence="1 2">
    <name type="scientific">Candidatus Collierbacteria bacterium GW2011_GWC2_44_18</name>
    <dbReference type="NCBI Taxonomy" id="1618392"/>
    <lineage>
        <taxon>Bacteria</taxon>
        <taxon>Candidatus Collieribacteriota</taxon>
    </lineage>
</organism>
<name>A0A0G1KNU6_9BACT</name>
<evidence type="ECO:0000313" key="1">
    <source>
        <dbReference type="EMBL" id="KKT49609.1"/>
    </source>
</evidence>
<dbReference type="STRING" id="1618392.UW41_C0004G0030"/>
<dbReference type="Proteomes" id="UP000034172">
    <property type="component" value="Unassembled WGS sequence"/>
</dbReference>
<dbReference type="EMBL" id="LCIE01000004">
    <property type="protein sequence ID" value="KKT49609.1"/>
    <property type="molecule type" value="Genomic_DNA"/>
</dbReference>
<sequence length="283" mass="32187">MNDILLRPMMRVAADENDLFMKVQGSVVVVPRSQNPDWLEKTEISIGLEIERVERYIEEGKKPLLRTRKAIRTGSYFGAENVEEMGPEALFRLQNTLLHFQMARKRYRYRLHPEFLSWVRQDGLPCFMTLTWDSPDFTISVIPDPSGDPPQHKFDIRPYLHPDLAVQYTGAVKTLLKLAQVSRSSSVGISARFAGSIPLTTKRKMEKALESGLFDPDHLYLAAIGPDVWSMQKTPRVEKDPIVFGGVAGPGNVYQFYMIDIFDPTPIEKAAAEMYLHDFPGRA</sequence>
<dbReference type="AlphaFoldDB" id="A0A0G1KNU6"/>